<accession>A0A6N8II64</accession>
<keyword evidence="3" id="KW-1185">Reference proteome</keyword>
<dbReference type="SUPFAM" id="SSF52540">
    <property type="entry name" value="P-loop containing nucleoside triphosphate hydrolases"/>
    <property type="match status" value="1"/>
</dbReference>
<evidence type="ECO:0000313" key="2">
    <source>
        <dbReference type="EMBL" id="MVN15527.1"/>
    </source>
</evidence>
<proteinExistence type="predicted"/>
<dbReference type="RefSeq" id="WP_157006763.1">
    <property type="nucleotide sequence ID" value="NZ_DBFAKL010000063.1"/>
</dbReference>
<dbReference type="Gene3D" id="3.40.50.300">
    <property type="entry name" value="P-loop containing nucleotide triphosphate hydrolases"/>
    <property type="match status" value="1"/>
</dbReference>
<dbReference type="InterPro" id="IPR025669">
    <property type="entry name" value="AAA_dom"/>
</dbReference>
<feature type="domain" description="AAA" evidence="1">
    <location>
        <begin position="16"/>
        <end position="186"/>
    </location>
</feature>
<dbReference type="EMBL" id="WPOC01000013">
    <property type="protein sequence ID" value="MVN15527.1"/>
    <property type="molecule type" value="Genomic_DNA"/>
</dbReference>
<dbReference type="CDD" id="cd02042">
    <property type="entry name" value="ParAB_family"/>
    <property type="match status" value="1"/>
</dbReference>
<dbReference type="Pfam" id="PF13614">
    <property type="entry name" value="AAA_31"/>
    <property type="match status" value="1"/>
</dbReference>
<reference evidence="2 3" key="1">
    <citation type="submission" date="2019-11" db="EMBL/GenBank/DDBJ databases">
        <title>Whole genome shotgun sequencing (WGS) data from Adlercreutzia equolifaciens ResAG-91, Eggerthella lenta MRI-F36, MRI-F37, MRI-F40, ResAG-49, ResAG-88, ResAG-121, ResAG-145, and Gordonibacter sp. ResAG-5, ResAG-26, ResAG-43, ResAG-50, ResAG-59.</title>
        <authorList>
            <person name="Stoll D.A."/>
            <person name="Danylec N."/>
            <person name="Franz C.M.A.P."/>
            <person name="Huch M."/>
        </authorList>
    </citation>
    <scope>NUCLEOTIDE SEQUENCE [LARGE SCALE GENOMIC DNA]</scope>
    <source>
        <strain evidence="2 3">ResAG-59</strain>
    </source>
</reference>
<dbReference type="InterPro" id="IPR050678">
    <property type="entry name" value="DNA_Partitioning_ATPase"/>
</dbReference>
<dbReference type="PANTHER" id="PTHR13696">
    <property type="entry name" value="P-LOOP CONTAINING NUCLEOSIDE TRIPHOSPHATE HYDROLASE"/>
    <property type="match status" value="1"/>
</dbReference>
<dbReference type="InterPro" id="IPR027417">
    <property type="entry name" value="P-loop_NTPase"/>
</dbReference>
<dbReference type="PANTHER" id="PTHR13696:SF99">
    <property type="entry name" value="COBYRINIC ACID AC-DIAMIDE SYNTHASE"/>
    <property type="match status" value="1"/>
</dbReference>
<evidence type="ECO:0000313" key="3">
    <source>
        <dbReference type="Proteomes" id="UP000468327"/>
    </source>
</evidence>
<protein>
    <submittedName>
        <fullName evidence="2">AAA family ATPase</fullName>
    </submittedName>
</protein>
<sequence length="277" mass="28685">MPSIPIPEDAATRRMVVVAVANQKGGVGKTTMAALLAQEAAARGLRAMAIDLDPQGNLTRHLHPAPVRTGVARMLYEKAALESVLCDAGGVSLAAATPDLSAADLALSSKPGRDGLLRRALGPCAHAYDLAVIDTPPGLGCLAFNALVAADFVLIPTAAEKFAFDETAEVVDTVGQVRECANTRLSVLGVVVTRWQGRTIVQQDFDEALRRWAEAKGVPVIGRVRQSVVVQEAQALGAHLPDYKPDSPAAADALAVADAAFRLLGLADGKGASDGAA</sequence>
<comment type="caution">
    <text evidence="2">The sequence shown here is derived from an EMBL/GenBank/DDBJ whole genome shotgun (WGS) entry which is preliminary data.</text>
</comment>
<evidence type="ECO:0000259" key="1">
    <source>
        <dbReference type="Pfam" id="PF13614"/>
    </source>
</evidence>
<dbReference type="Proteomes" id="UP000468327">
    <property type="component" value="Unassembled WGS sequence"/>
</dbReference>
<organism evidence="2 3">
    <name type="scientific">Gordonibacter urolithinfaciens</name>
    <dbReference type="NCBI Taxonomy" id="1335613"/>
    <lineage>
        <taxon>Bacteria</taxon>
        <taxon>Bacillati</taxon>
        <taxon>Actinomycetota</taxon>
        <taxon>Coriobacteriia</taxon>
        <taxon>Eggerthellales</taxon>
        <taxon>Eggerthellaceae</taxon>
        <taxon>Gordonibacter</taxon>
    </lineage>
</organism>
<dbReference type="AlphaFoldDB" id="A0A6N8II64"/>
<name>A0A6N8II64_9ACTN</name>
<gene>
    <name evidence="2" type="ORF">GO738_09275</name>
</gene>